<dbReference type="RefSeq" id="WP_183902490.1">
    <property type="nucleotide sequence ID" value="NZ_JACIDW010000030.1"/>
</dbReference>
<comment type="caution">
    <text evidence="2">The sequence shown here is derived from an EMBL/GenBank/DDBJ whole genome shotgun (WGS) entry which is preliminary data.</text>
</comment>
<sequence>MIALIATALGIATAPMPNIFSMVLVGLLICASYICAALLGPTDIIDLAVAIVFYNISLLACLLGLHLIGRARKRARLV</sequence>
<gene>
    <name evidence="2" type="ORF">GGQ67_004754</name>
</gene>
<organism evidence="2 3">
    <name type="scientific">Rhizobium metallidurans</name>
    <dbReference type="NCBI Taxonomy" id="1265931"/>
    <lineage>
        <taxon>Bacteria</taxon>
        <taxon>Pseudomonadati</taxon>
        <taxon>Pseudomonadota</taxon>
        <taxon>Alphaproteobacteria</taxon>
        <taxon>Hyphomicrobiales</taxon>
        <taxon>Rhizobiaceae</taxon>
        <taxon>Rhizobium/Agrobacterium group</taxon>
        <taxon>Rhizobium</taxon>
    </lineage>
</organism>
<dbReference type="AlphaFoldDB" id="A0A7W6GDG7"/>
<feature type="transmembrane region" description="Helical" evidence="1">
    <location>
        <begin position="47"/>
        <end position="68"/>
    </location>
</feature>
<keyword evidence="1" id="KW-0812">Transmembrane</keyword>
<feature type="transmembrane region" description="Helical" evidence="1">
    <location>
        <begin position="19"/>
        <end position="41"/>
    </location>
</feature>
<keyword evidence="3" id="KW-1185">Reference proteome</keyword>
<evidence type="ECO:0000313" key="2">
    <source>
        <dbReference type="EMBL" id="MBB3967060.1"/>
    </source>
</evidence>
<dbReference type="Proteomes" id="UP000582090">
    <property type="component" value="Unassembled WGS sequence"/>
</dbReference>
<reference evidence="2 3" key="1">
    <citation type="submission" date="2020-08" db="EMBL/GenBank/DDBJ databases">
        <title>Genomic Encyclopedia of Type Strains, Phase IV (KMG-IV): sequencing the most valuable type-strain genomes for metagenomic binning, comparative biology and taxonomic classification.</title>
        <authorList>
            <person name="Goeker M."/>
        </authorList>
    </citation>
    <scope>NUCLEOTIDE SEQUENCE [LARGE SCALE GENOMIC DNA]</scope>
    <source>
        <strain evidence="2 3">DSM 26575</strain>
    </source>
</reference>
<accession>A0A7W6GDG7</accession>
<name>A0A7W6GDG7_9HYPH</name>
<dbReference type="EMBL" id="JACIDW010000030">
    <property type="protein sequence ID" value="MBB3967060.1"/>
    <property type="molecule type" value="Genomic_DNA"/>
</dbReference>
<keyword evidence="1" id="KW-0472">Membrane</keyword>
<keyword evidence="1" id="KW-1133">Transmembrane helix</keyword>
<evidence type="ECO:0008006" key="4">
    <source>
        <dbReference type="Google" id="ProtNLM"/>
    </source>
</evidence>
<evidence type="ECO:0000313" key="3">
    <source>
        <dbReference type="Proteomes" id="UP000582090"/>
    </source>
</evidence>
<protein>
    <recommendedName>
        <fullName evidence="4">Transmembrane protein</fullName>
    </recommendedName>
</protein>
<proteinExistence type="predicted"/>
<evidence type="ECO:0000256" key="1">
    <source>
        <dbReference type="SAM" id="Phobius"/>
    </source>
</evidence>